<evidence type="ECO:0000313" key="2">
    <source>
        <dbReference type="EMBL" id="KIR49944.1"/>
    </source>
</evidence>
<name>A0A0D0VTY2_CRYGA</name>
<gene>
    <name evidence="2" type="ORF">I312_01038</name>
</gene>
<feature type="compositionally biased region" description="Basic and acidic residues" evidence="1">
    <location>
        <begin position="174"/>
        <end position="185"/>
    </location>
</feature>
<dbReference type="EMBL" id="KN847974">
    <property type="protein sequence ID" value="KIR49944.1"/>
    <property type="molecule type" value="Genomic_DNA"/>
</dbReference>
<proteinExistence type="predicted"/>
<reference evidence="2" key="1">
    <citation type="submission" date="2015-01" db="EMBL/GenBank/DDBJ databases">
        <title>The Genome Sequence of Cryptococcus gattii CA1280.</title>
        <authorList>
            <consortium name="The Broad Institute Genomics Platform"/>
            <person name="Cuomo C."/>
            <person name="Litvintseva A."/>
            <person name="Chen Y."/>
            <person name="Heitman J."/>
            <person name="Sun S."/>
            <person name="Springer D."/>
            <person name="Dromer F."/>
            <person name="Young S."/>
            <person name="Zeng Q."/>
            <person name="Gargeya S."/>
            <person name="Abouelleil A."/>
            <person name="Alvarado L."/>
            <person name="Chapman S.B."/>
            <person name="Gainer-Dewar J."/>
            <person name="Goldberg J."/>
            <person name="Griggs A."/>
            <person name="Gujja S."/>
            <person name="Hansen M."/>
            <person name="Howarth C."/>
            <person name="Imamovic A."/>
            <person name="Larimer J."/>
            <person name="Murphy C."/>
            <person name="Naylor J."/>
            <person name="Pearson M."/>
            <person name="Priest M."/>
            <person name="Roberts A."/>
            <person name="Saif S."/>
            <person name="Shea T."/>
            <person name="Sykes S."/>
            <person name="Wortman J."/>
            <person name="Nusbaum C."/>
            <person name="Birren B."/>
        </authorList>
    </citation>
    <scope>NUCLEOTIDE SEQUENCE [LARGE SCALE GENOMIC DNA]</scope>
    <source>
        <strain evidence="2">CA1280</strain>
    </source>
</reference>
<dbReference type="AlphaFoldDB" id="A0A0D0VTY2"/>
<organism evidence="2">
    <name type="scientific">Cryptococcus bacillisporus CA1280</name>
    <dbReference type="NCBI Taxonomy" id="1296109"/>
    <lineage>
        <taxon>Eukaryota</taxon>
        <taxon>Fungi</taxon>
        <taxon>Dikarya</taxon>
        <taxon>Basidiomycota</taxon>
        <taxon>Agaricomycotina</taxon>
        <taxon>Tremellomycetes</taxon>
        <taxon>Tremellales</taxon>
        <taxon>Cryptococcaceae</taxon>
        <taxon>Cryptococcus</taxon>
        <taxon>Cryptococcus gattii species complex</taxon>
    </lineage>
</organism>
<protein>
    <recommendedName>
        <fullName evidence="3">Anaphase-promoting complex subunit 13</fullName>
    </recommendedName>
</protein>
<feature type="region of interest" description="Disordered" evidence="1">
    <location>
        <begin position="143"/>
        <end position="239"/>
    </location>
</feature>
<feature type="compositionally biased region" description="Low complexity" evidence="1">
    <location>
        <begin position="160"/>
        <end position="169"/>
    </location>
</feature>
<accession>A0A0D0VTY2</accession>
<evidence type="ECO:0008006" key="3">
    <source>
        <dbReference type="Google" id="ProtNLM"/>
    </source>
</evidence>
<dbReference type="OrthoDB" id="2351920at2759"/>
<sequence length="239" mass="25466">MTTSITFKDARHSILHLTPASTLALSFDDPPETGWSVMPGFDESIPVPLHLEPPRGDGDEILPSQMHPSYPLGRPTYGKGKGVSEKGGRKVGNLLGTADAWGRGLRTEAGAAVGPWGGGRGEVWEEAGLQGIVAQEKLREVPPGMAGAKRPPTPPPPSLRPSQLPLPRSVHLRHMLERHQVREEMGGPQDGFDAPVPNETYDDSHQQGGGADAQGQSHGGDVGRSREWEGESGEGSYQS</sequence>
<dbReference type="HOGENOM" id="CLU_1175375_0_0_1"/>
<evidence type="ECO:0000256" key="1">
    <source>
        <dbReference type="SAM" id="MobiDB-lite"/>
    </source>
</evidence>
<feature type="compositionally biased region" description="Gly residues" evidence="1">
    <location>
        <begin position="207"/>
        <end position="220"/>
    </location>
</feature>